<keyword evidence="2" id="KW-1185">Reference proteome</keyword>
<organism evidence="1 2">
    <name type="scientific">Irpex rosettiformis</name>
    <dbReference type="NCBI Taxonomy" id="378272"/>
    <lineage>
        <taxon>Eukaryota</taxon>
        <taxon>Fungi</taxon>
        <taxon>Dikarya</taxon>
        <taxon>Basidiomycota</taxon>
        <taxon>Agaricomycotina</taxon>
        <taxon>Agaricomycetes</taxon>
        <taxon>Polyporales</taxon>
        <taxon>Irpicaceae</taxon>
        <taxon>Irpex</taxon>
    </lineage>
</organism>
<name>A0ACB8U5G4_9APHY</name>
<gene>
    <name evidence="1" type="ORF">BDY19DRAFT_107722</name>
</gene>
<evidence type="ECO:0000313" key="1">
    <source>
        <dbReference type="EMBL" id="KAI0089505.1"/>
    </source>
</evidence>
<comment type="caution">
    <text evidence="1">The sequence shown here is derived from an EMBL/GenBank/DDBJ whole genome shotgun (WGS) entry which is preliminary data.</text>
</comment>
<accession>A0ACB8U5G4</accession>
<evidence type="ECO:0000313" key="2">
    <source>
        <dbReference type="Proteomes" id="UP001055072"/>
    </source>
</evidence>
<reference evidence="1" key="1">
    <citation type="journal article" date="2021" name="Environ. Microbiol.">
        <title>Gene family expansions and transcriptome signatures uncover fungal adaptations to wood decay.</title>
        <authorList>
            <person name="Hage H."/>
            <person name="Miyauchi S."/>
            <person name="Viragh M."/>
            <person name="Drula E."/>
            <person name="Min B."/>
            <person name="Chaduli D."/>
            <person name="Navarro D."/>
            <person name="Favel A."/>
            <person name="Norest M."/>
            <person name="Lesage-Meessen L."/>
            <person name="Balint B."/>
            <person name="Merenyi Z."/>
            <person name="de Eugenio L."/>
            <person name="Morin E."/>
            <person name="Martinez A.T."/>
            <person name="Baldrian P."/>
            <person name="Stursova M."/>
            <person name="Martinez M.J."/>
            <person name="Novotny C."/>
            <person name="Magnuson J.K."/>
            <person name="Spatafora J.W."/>
            <person name="Maurice S."/>
            <person name="Pangilinan J."/>
            <person name="Andreopoulos W."/>
            <person name="LaButti K."/>
            <person name="Hundley H."/>
            <person name="Na H."/>
            <person name="Kuo A."/>
            <person name="Barry K."/>
            <person name="Lipzen A."/>
            <person name="Henrissat B."/>
            <person name="Riley R."/>
            <person name="Ahrendt S."/>
            <person name="Nagy L.G."/>
            <person name="Grigoriev I.V."/>
            <person name="Martin F."/>
            <person name="Rosso M.N."/>
        </authorList>
    </citation>
    <scope>NUCLEOTIDE SEQUENCE</scope>
    <source>
        <strain evidence="1">CBS 384.51</strain>
    </source>
</reference>
<dbReference type="Proteomes" id="UP001055072">
    <property type="component" value="Unassembled WGS sequence"/>
</dbReference>
<dbReference type="EMBL" id="MU274910">
    <property type="protein sequence ID" value="KAI0089505.1"/>
    <property type="molecule type" value="Genomic_DNA"/>
</dbReference>
<protein>
    <submittedName>
        <fullName evidence="1">Uncharacterized protein</fullName>
    </submittedName>
</protein>
<proteinExistence type="predicted"/>
<sequence length="470" mass="53074">MPRTIEDLPPELICSVLEELAPSTEPYSEADALDWLQTYSAFKHDELASTQDIAACALVCRTWHEIALPLLFHTLRLQVTPEGRGKGLGDALTWLKTVPWICSCVKDVHFMVPMAEAFASDLPDDDSQYYNLVLLCDVLQMFPRLQEVAMQDILLKPYASQAVAPPKHALNLNRFSFIFRHRSPFDMCVTDLLCLFPWLGSVKRVSLQRLFGVRPSLPLVKAPIELHIESLDLSSVTCIHSLTQLLVSTPSFRIHGLRSLSLNLNAIPGRFDEGDIVEFLTLVAPRLEEFHCNVGWFIARESPMSSLVRSWKLHSDSALHPLSLAARRDIRLDLSGFVALKKLRLMFYAIGDFKDEENRADMLAVANILSTLVENQSLIGSYSLVEDITLSLVLDDWLHDPGRRDPGKYLASTCAVELIRIQDVVTRLSMVKRFRIARHGHRTRVFGEEDQAALKSAFPMLEERGVLFIN</sequence>